<feature type="non-terminal residue" evidence="2">
    <location>
        <position position="70"/>
    </location>
</feature>
<reference evidence="2" key="1">
    <citation type="submission" date="2014-12" db="EMBL/GenBank/DDBJ databases">
        <title>Insight into the proteome of Arion vulgaris.</title>
        <authorList>
            <person name="Aradska J."/>
            <person name="Bulat T."/>
            <person name="Smidak R."/>
            <person name="Sarate P."/>
            <person name="Gangsoo J."/>
            <person name="Sialana F."/>
            <person name="Bilban M."/>
            <person name="Lubec G."/>
        </authorList>
    </citation>
    <scope>NUCLEOTIDE SEQUENCE</scope>
    <source>
        <tissue evidence="2">Skin</tissue>
    </source>
</reference>
<organism evidence="2">
    <name type="scientific">Arion vulgaris</name>
    <dbReference type="NCBI Taxonomy" id="1028688"/>
    <lineage>
        <taxon>Eukaryota</taxon>
        <taxon>Metazoa</taxon>
        <taxon>Spiralia</taxon>
        <taxon>Lophotrochozoa</taxon>
        <taxon>Mollusca</taxon>
        <taxon>Gastropoda</taxon>
        <taxon>Heterobranchia</taxon>
        <taxon>Euthyneura</taxon>
        <taxon>Panpulmonata</taxon>
        <taxon>Eupulmonata</taxon>
        <taxon>Stylommatophora</taxon>
        <taxon>Helicina</taxon>
        <taxon>Arionoidea</taxon>
        <taxon>Arionidae</taxon>
        <taxon>Arion</taxon>
    </lineage>
</organism>
<gene>
    <name evidence="2" type="primary">ORF2019</name>
</gene>
<sequence>RSYHDPLSGISDKRNLEQTANGMQPLFDVRHIQEHNRQLLEQLRIRDDEIERLTDERDSVKQSLAQAHSQ</sequence>
<name>A0A0B6XWM7_9EUPU</name>
<keyword evidence="1" id="KW-0175">Coiled coil</keyword>
<evidence type="ECO:0000256" key="1">
    <source>
        <dbReference type="SAM" id="Coils"/>
    </source>
</evidence>
<evidence type="ECO:0000313" key="2">
    <source>
        <dbReference type="EMBL" id="CEK47705.1"/>
    </source>
</evidence>
<feature type="non-terminal residue" evidence="2">
    <location>
        <position position="1"/>
    </location>
</feature>
<accession>A0A0B6XWM7</accession>
<protein>
    <submittedName>
        <fullName evidence="2">Uncharacterized protein</fullName>
    </submittedName>
</protein>
<feature type="coiled-coil region" evidence="1">
    <location>
        <begin position="36"/>
        <end position="70"/>
    </location>
</feature>
<dbReference type="AlphaFoldDB" id="A0A0B6XWM7"/>
<dbReference type="EMBL" id="HACG01000840">
    <property type="protein sequence ID" value="CEK47705.1"/>
    <property type="molecule type" value="Transcribed_RNA"/>
</dbReference>
<proteinExistence type="predicted"/>